<evidence type="ECO:0000259" key="7">
    <source>
        <dbReference type="PROSITE" id="PS50203"/>
    </source>
</evidence>
<dbReference type="Pfam" id="PF01067">
    <property type="entry name" value="Calpain_III"/>
    <property type="match status" value="2"/>
</dbReference>
<dbReference type="CDD" id="cd00044">
    <property type="entry name" value="CysPc"/>
    <property type="match status" value="1"/>
</dbReference>
<dbReference type="InterPro" id="IPR038765">
    <property type="entry name" value="Papain-like_cys_pep_sf"/>
</dbReference>
<feature type="domain" description="Calpain catalytic" evidence="7">
    <location>
        <begin position="56"/>
        <end position="324"/>
    </location>
</feature>
<accession>A0AAN9G9W6</accession>
<dbReference type="InterPro" id="IPR022683">
    <property type="entry name" value="Calpain_III"/>
</dbReference>
<evidence type="ECO:0000313" key="9">
    <source>
        <dbReference type="Proteomes" id="UP001374579"/>
    </source>
</evidence>
<dbReference type="Pfam" id="PF00648">
    <property type="entry name" value="Peptidase_C2"/>
    <property type="match status" value="1"/>
</dbReference>
<keyword evidence="2 6" id="KW-0645">Protease</keyword>
<dbReference type="SMART" id="SM00230">
    <property type="entry name" value="CysPc"/>
    <property type="match status" value="1"/>
</dbReference>
<dbReference type="InterPro" id="IPR036213">
    <property type="entry name" value="Calpain_III_sf"/>
</dbReference>
<feature type="active site" evidence="5 6">
    <location>
        <position position="248"/>
    </location>
</feature>
<dbReference type="InterPro" id="IPR022682">
    <property type="entry name" value="Calpain_domain_III"/>
</dbReference>
<protein>
    <recommendedName>
        <fullName evidence="7">Calpain catalytic domain-containing protein</fullName>
    </recommendedName>
</protein>
<dbReference type="Proteomes" id="UP001374579">
    <property type="component" value="Unassembled WGS sequence"/>
</dbReference>
<dbReference type="Gene3D" id="2.60.120.380">
    <property type="match status" value="2"/>
</dbReference>
<evidence type="ECO:0000313" key="8">
    <source>
        <dbReference type="EMBL" id="KAK7100681.1"/>
    </source>
</evidence>
<keyword evidence="4 6" id="KW-0788">Thiol protease</keyword>
<proteinExistence type="inferred from homology"/>
<comment type="similarity">
    <text evidence="1">Belongs to the peptidase C2 family.</text>
</comment>
<dbReference type="GO" id="GO:0004198">
    <property type="term" value="F:calcium-dependent cysteine-type endopeptidase activity"/>
    <property type="evidence" value="ECO:0007669"/>
    <property type="project" value="InterPro"/>
</dbReference>
<comment type="caution">
    <text evidence="8">The sequence shown here is derived from an EMBL/GenBank/DDBJ whole genome shotgun (WGS) entry which is preliminary data.</text>
</comment>
<name>A0AAN9G9W6_9CAEN</name>
<dbReference type="SUPFAM" id="SSF54001">
    <property type="entry name" value="Cysteine proteinases"/>
    <property type="match status" value="1"/>
</dbReference>
<dbReference type="EMBL" id="JBAMIC010000011">
    <property type="protein sequence ID" value="KAK7100681.1"/>
    <property type="molecule type" value="Genomic_DNA"/>
</dbReference>
<dbReference type="InterPro" id="IPR022684">
    <property type="entry name" value="Calpain_cysteine_protease"/>
</dbReference>
<feature type="active site" evidence="5 6">
    <location>
        <position position="88"/>
    </location>
</feature>
<evidence type="ECO:0000256" key="4">
    <source>
        <dbReference type="ARBA" id="ARBA00022807"/>
    </source>
</evidence>
<evidence type="ECO:0000256" key="5">
    <source>
        <dbReference type="PIRSR" id="PIRSR622684-1"/>
    </source>
</evidence>
<organism evidence="8 9">
    <name type="scientific">Littorina saxatilis</name>
    <dbReference type="NCBI Taxonomy" id="31220"/>
    <lineage>
        <taxon>Eukaryota</taxon>
        <taxon>Metazoa</taxon>
        <taxon>Spiralia</taxon>
        <taxon>Lophotrochozoa</taxon>
        <taxon>Mollusca</taxon>
        <taxon>Gastropoda</taxon>
        <taxon>Caenogastropoda</taxon>
        <taxon>Littorinimorpha</taxon>
        <taxon>Littorinoidea</taxon>
        <taxon>Littorinidae</taxon>
        <taxon>Littorina</taxon>
    </lineage>
</organism>
<keyword evidence="3 6" id="KW-0378">Hydrolase</keyword>
<evidence type="ECO:0000256" key="3">
    <source>
        <dbReference type="ARBA" id="ARBA00022801"/>
    </source>
</evidence>
<dbReference type="PRINTS" id="PR00704">
    <property type="entry name" value="CALPAIN"/>
</dbReference>
<dbReference type="SUPFAM" id="SSF49758">
    <property type="entry name" value="Calpain large subunit, middle domain (domain III)"/>
    <property type="match status" value="2"/>
</dbReference>
<feature type="active site" evidence="5 6">
    <location>
        <position position="268"/>
    </location>
</feature>
<dbReference type="PANTHER" id="PTHR10183">
    <property type="entry name" value="CALPAIN"/>
    <property type="match status" value="1"/>
</dbReference>
<dbReference type="Gene3D" id="3.90.70.10">
    <property type="entry name" value="Cysteine proteinases"/>
    <property type="match status" value="1"/>
</dbReference>
<evidence type="ECO:0000256" key="1">
    <source>
        <dbReference type="ARBA" id="ARBA00007623"/>
    </source>
</evidence>
<dbReference type="AlphaFoldDB" id="A0AAN9G9W6"/>
<gene>
    <name evidence="8" type="ORF">V1264_023590</name>
</gene>
<dbReference type="InterPro" id="IPR001300">
    <property type="entry name" value="Peptidase_C2_calpain_cat"/>
</dbReference>
<dbReference type="PANTHER" id="PTHR10183:SF379">
    <property type="entry name" value="CALPAIN-5"/>
    <property type="match status" value="1"/>
</dbReference>
<dbReference type="PROSITE" id="PS50203">
    <property type="entry name" value="CALPAIN_CAT"/>
    <property type="match status" value="1"/>
</dbReference>
<reference evidence="8 9" key="1">
    <citation type="submission" date="2024-02" db="EMBL/GenBank/DDBJ databases">
        <title>Chromosome-scale genome assembly of the rough periwinkle Littorina saxatilis.</title>
        <authorList>
            <person name="De Jode A."/>
            <person name="Faria R."/>
            <person name="Formenti G."/>
            <person name="Sims Y."/>
            <person name="Smith T.P."/>
            <person name="Tracey A."/>
            <person name="Wood J.M.D."/>
            <person name="Zagrodzka Z.B."/>
            <person name="Johannesson K."/>
            <person name="Butlin R.K."/>
            <person name="Leder E.H."/>
        </authorList>
    </citation>
    <scope>NUCLEOTIDE SEQUENCE [LARGE SCALE GENOMIC DNA]</scope>
    <source>
        <strain evidence="8">Snail1</strain>
        <tissue evidence="8">Muscle</tissue>
    </source>
</reference>
<evidence type="ECO:0000256" key="6">
    <source>
        <dbReference type="PROSITE-ProRule" id="PRU00239"/>
    </source>
</evidence>
<keyword evidence="9" id="KW-1185">Reference proteome</keyword>
<dbReference type="GO" id="GO:0006508">
    <property type="term" value="P:proteolysis"/>
    <property type="evidence" value="ECO:0007669"/>
    <property type="project" value="UniProtKB-KW"/>
</dbReference>
<evidence type="ECO:0000256" key="2">
    <source>
        <dbReference type="ARBA" id="ARBA00022670"/>
    </source>
</evidence>
<sequence>MADSRRTGYAGMISGLMVRSFDLRLPVPKVTPGQLWEDNNFDLHVAIPDPKIAQGLEWKRPMEISDHPQLFTDGTTRFDIRQGQAGTCWFLAMVASIAKDDARLKEVILDDAYPIGSWAYRGMFHARFWRFGQWEDVYVDDRLPVYKGTSNLWGARSALDSHEFWVPLLEKALAKCHGSYEAVDGGRPGDAYIAMTGGVAETLDYDESDVNRSQKTFNRIRNALQSGALVTTEVPKQFNKTLGLVGQHAYSVTETAVVKGKSLMRILNPWGDTEWTGPWSDKSREWEDVSIGEVPRAVKDEGEFWICLDDFMRYFRKPTVCSLTPDFDQDGVPDSLKYVTNIYGEWRGETAAGFKNKLENPRFKFTVPKSGSAKVPVVVQFIKKREHRKATNFSTRCDVFKVLDQTDRNATVRILGEETNMYSYANQTTSRHELSAGAYFIIPSTREPGQEKSFLIRVFSSILLGNVSEFPSDQALITSATTTVTSGVQNFSLDFTETVNGAWKAGVNAGGQNRYRDTHATNPQLVISVSQRTAVEFLLVRENDGDIVNLGLRLFPTGNAPMGIDEIYSLEKEKDTDGKEYTFISDAQQINATYMLEPGEHTLLVHTDKPDVEKQFAVVVRSSSPVKLRPYQTGL</sequence>
<dbReference type="SMART" id="SM00720">
    <property type="entry name" value="calpain_III"/>
    <property type="match status" value="1"/>
</dbReference>